<dbReference type="AlphaFoldDB" id="A0A1V6QD27"/>
<comment type="caution">
    <text evidence="4">The sequence shown here is derived from an EMBL/GenBank/DDBJ whole genome shotgun (WGS) entry which is preliminary data.</text>
</comment>
<evidence type="ECO:0000256" key="1">
    <source>
        <dbReference type="SAM" id="MobiDB-lite"/>
    </source>
</evidence>
<feature type="compositionally biased region" description="Basic residues" evidence="1">
    <location>
        <begin position="294"/>
        <end position="303"/>
    </location>
</feature>
<feature type="region of interest" description="Disordered" evidence="1">
    <location>
        <begin position="374"/>
        <end position="408"/>
    </location>
</feature>
<evidence type="ECO:0000256" key="3">
    <source>
        <dbReference type="SAM" id="SignalP"/>
    </source>
</evidence>
<feature type="compositionally biased region" description="Pro residues" evidence="1">
    <location>
        <begin position="320"/>
        <end position="329"/>
    </location>
</feature>
<proteinExistence type="predicted"/>
<evidence type="ECO:0000256" key="2">
    <source>
        <dbReference type="SAM" id="Phobius"/>
    </source>
</evidence>
<feature type="region of interest" description="Disordered" evidence="1">
    <location>
        <begin position="281"/>
        <end position="346"/>
    </location>
</feature>
<feature type="compositionally biased region" description="Basic and acidic residues" evidence="1">
    <location>
        <begin position="390"/>
        <end position="408"/>
    </location>
</feature>
<keyword evidence="3" id="KW-0732">Signal</keyword>
<organism evidence="4 5">
    <name type="scientific">Penicillium antarcticum</name>
    <dbReference type="NCBI Taxonomy" id="416450"/>
    <lineage>
        <taxon>Eukaryota</taxon>
        <taxon>Fungi</taxon>
        <taxon>Dikarya</taxon>
        <taxon>Ascomycota</taxon>
        <taxon>Pezizomycotina</taxon>
        <taxon>Eurotiomycetes</taxon>
        <taxon>Eurotiomycetidae</taxon>
        <taxon>Eurotiales</taxon>
        <taxon>Aspergillaceae</taxon>
        <taxon>Penicillium</taxon>
    </lineage>
</organism>
<evidence type="ECO:0000313" key="4">
    <source>
        <dbReference type="EMBL" id="OQD87105.1"/>
    </source>
</evidence>
<name>A0A1V6QD27_9EURO</name>
<feature type="chain" id="PRO_5012845133" evidence="3">
    <location>
        <begin position="29"/>
        <end position="408"/>
    </location>
</feature>
<reference evidence="5" key="1">
    <citation type="journal article" date="2017" name="Nat. Microbiol.">
        <title>Global analysis of biosynthetic gene clusters reveals vast potential of secondary metabolite production in Penicillium species.</title>
        <authorList>
            <person name="Nielsen J.C."/>
            <person name="Grijseels S."/>
            <person name="Prigent S."/>
            <person name="Ji B."/>
            <person name="Dainat J."/>
            <person name="Nielsen K.F."/>
            <person name="Frisvad J.C."/>
            <person name="Workman M."/>
            <person name="Nielsen J."/>
        </authorList>
    </citation>
    <scope>NUCLEOTIDE SEQUENCE [LARGE SCALE GENOMIC DNA]</scope>
    <source>
        <strain evidence="5">IBT 31811</strain>
    </source>
</reference>
<protein>
    <submittedName>
        <fullName evidence="4">Uncharacterized protein</fullName>
    </submittedName>
</protein>
<keyword evidence="2" id="KW-0472">Membrane</keyword>
<feature type="transmembrane region" description="Helical" evidence="2">
    <location>
        <begin position="206"/>
        <end position="229"/>
    </location>
</feature>
<dbReference type="EMBL" id="MDYN01000006">
    <property type="protein sequence ID" value="OQD87105.1"/>
    <property type="molecule type" value="Genomic_DNA"/>
</dbReference>
<sequence>MAWSTASSRWSSILLLFTFWPSIGQSYAFDLLSLIPRSSDSCPSSYNHCGSTKLPDNFCCPSDSSCISLDDATSAICCPEGSDCQYITPIVCDIQQQNATLYPSNPIKTTRLSDSLPKCGDKCCPFGYSCDGNTCVMKKSAATTATASISESTTTTTTGFSTSTSFTSSVTLGATFTPVSSPSAAASTNTTSAVLSESCPSFPSKAIAAGFFPGAIFGAAAALLISLCLRRRARNAETKMRESKFPSHWSQRTSTGAVMSISRPIVSEDASYRTDFLLRTPPDAKRTSVGGRSTRSRMHRTGSRVKSLFHNNPRLEKDVPPIPANPVTPPRQREPSTESIKVYSPPGTFAQSSKFLGPEPYPATIARPDTTFTDLIQGHGFSGPQGEPSYRIREDSKENPFRDPPRRV</sequence>
<dbReference type="Proteomes" id="UP000191672">
    <property type="component" value="Unassembled WGS sequence"/>
</dbReference>
<feature type="signal peptide" evidence="3">
    <location>
        <begin position="1"/>
        <end position="28"/>
    </location>
</feature>
<keyword evidence="2" id="KW-0812">Transmembrane</keyword>
<keyword evidence="5" id="KW-1185">Reference proteome</keyword>
<accession>A0A1V6QD27</accession>
<evidence type="ECO:0000313" key="5">
    <source>
        <dbReference type="Proteomes" id="UP000191672"/>
    </source>
</evidence>
<dbReference type="OrthoDB" id="5338512at2759"/>
<keyword evidence="2" id="KW-1133">Transmembrane helix</keyword>
<gene>
    <name evidence="4" type="ORF">PENANT_c006G08025</name>
</gene>